<dbReference type="InterPro" id="IPR003660">
    <property type="entry name" value="HAMP_dom"/>
</dbReference>
<evidence type="ECO:0000313" key="16">
    <source>
        <dbReference type="Proteomes" id="UP000315577"/>
    </source>
</evidence>
<reference evidence="14 16" key="2">
    <citation type="submission" date="2019-07" db="EMBL/GenBank/DDBJ databases">
        <title>Tepidimonas ignava SPS-1037 draft genome.</title>
        <authorList>
            <person name="Da Costa M.S."/>
            <person name="Froufe H.J.C."/>
            <person name="Egas C."/>
            <person name="Albuquerque L."/>
        </authorList>
    </citation>
    <scope>NUCLEOTIDE SEQUENCE [LARGE SCALE GENOMIC DNA]</scope>
    <source>
        <strain evidence="14 16">SPS-1037</strain>
    </source>
</reference>
<evidence type="ECO:0000256" key="8">
    <source>
        <dbReference type="SAM" id="Coils"/>
    </source>
</evidence>
<feature type="domain" description="HAMP" evidence="12">
    <location>
        <begin position="295"/>
        <end position="350"/>
    </location>
</feature>
<evidence type="ECO:0000256" key="2">
    <source>
        <dbReference type="ARBA" id="ARBA00022475"/>
    </source>
</evidence>
<dbReference type="OrthoDB" id="8576332at2"/>
<organism evidence="13 15">
    <name type="scientific">Tepidimonas ignava</name>
    <dbReference type="NCBI Taxonomy" id="114249"/>
    <lineage>
        <taxon>Bacteria</taxon>
        <taxon>Pseudomonadati</taxon>
        <taxon>Pseudomonadota</taxon>
        <taxon>Betaproteobacteria</taxon>
        <taxon>Burkholderiales</taxon>
        <taxon>Tepidimonas</taxon>
    </lineage>
</organism>
<evidence type="ECO:0000259" key="12">
    <source>
        <dbReference type="PROSITE" id="PS50885"/>
    </source>
</evidence>
<feature type="region of interest" description="Disordered" evidence="9">
    <location>
        <begin position="601"/>
        <end position="621"/>
    </location>
</feature>
<sequence length="621" mass="64224">MLGIRTLRWQLIAAATALAVGSVGVVSAINIWIARTVVHDTLVSDAAALASARAATIAEFVATARRGVEALLPAVDEPDPVPSLQKVAHTAGYDTTYIGYADKRTAFSSPQNLPPDYDPTVRPWYRLAAAGSGVVLTEPYLDAGTQKLVLTFAAAKRAGADVQAVVAGDIFMDAVQASVNAIKPTPSSHAFIVARDGRVIVHPNRDWILKPAEQLSPALTASALSALDTAAVPTTMAGETQLLIARPIAGTDWRLIIAMHQGEAMAAVRVLALNSLVGALVVGVVSALVVGLIVAVSLRPLRRLDAALADVASGGSDLTRRLDTEGVVSEVARISGHFNTFVAKLQSVLIDIRSTSGQVHTAAEEISAGNLDLSSRTESAASSLEETAATMEQLTSAVAQTAQRAQQASQRATGAAEAAERGGQVMHAVTTKMANISNSSQRVGEIVNVIDGIAFQTNILALNAAVEAARAGEAGRGFAVVAAEVRALAQRSAQAAKEIKSLIETSVGEVREGSALVAEAGADIERIVQEVKALASVIHDMATAAEEQRHGIAQIGEAISALDQATQQNAALVEEGAAAATALKQQAADLAAAVARFRIDGGETTPQGRPGQGHRLPRPAA</sequence>
<name>A0A4R3LE80_9BURK</name>
<keyword evidence="8" id="KW-0175">Coiled coil</keyword>
<evidence type="ECO:0000256" key="3">
    <source>
        <dbReference type="ARBA" id="ARBA00022692"/>
    </source>
</evidence>
<feature type="domain" description="Methyl-accepting transducer" evidence="11">
    <location>
        <begin position="355"/>
        <end position="584"/>
    </location>
</feature>
<evidence type="ECO:0000256" key="1">
    <source>
        <dbReference type="ARBA" id="ARBA00004651"/>
    </source>
</evidence>
<dbReference type="GO" id="GO:0005886">
    <property type="term" value="C:plasma membrane"/>
    <property type="evidence" value="ECO:0007669"/>
    <property type="project" value="UniProtKB-SubCell"/>
</dbReference>
<dbReference type="EMBL" id="VJNC01000009">
    <property type="protein sequence ID" value="TSE21788.1"/>
    <property type="molecule type" value="Genomic_DNA"/>
</dbReference>
<dbReference type="EMBL" id="SMAH01000005">
    <property type="protein sequence ID" value="TCS98279.1"/>
    <property type="molecule type" value="Genomic_DNA"/>
</dbReference>
<proteinExistence type="inferred from homology"/>
<comment type="similarity">
    <text evidence="6">Belongs to the methyl-accepting chemotaxis (MCP) protein family.</text>
</comment>
<dbReference type="PRINTS" id="PR00260">
    <property type="entry name" value="CHEMTRNSDUCR"/>
</dbReference>
<keyword evidence="5 10" id="KW-0472">Membrane</keyword>
<dbReference type="AlphaFoldDB" id="A0A4R3LE80"/>
<dbReference type="SMART" id="SM00283">
    <property type="entry name" value="MA"/>
    <property type="match status" value="1"/>
</dbReference>
<reference evidence="13 15" key="1">
    <citation type="submission" date="2019-03" db="EMBL/GenBank/DDBJ databases">
        <title>Genomic Encyclopedia of Type Strains, Phase IV (KMG-IV): sequencing the most valuable type-strain genomes for metagenomic binning, comparative biology and taxonomic classification.</title>
        <authorList>
            <person name="Goeker M."/>
        </authorList>
    </citation>
    <scope>NUCLEOTIDE SEQUENCE [LARGE SCALE GENOMIC DNA]</scope>
    <source>
        <strain evidence="13 15">DSM 12034</strain>
    </source>
</reference>
<dbReference type="GO" id="GO:0004888">
    <property type="term" value="F:transmembrane signaling receptor activity"/>
    <property type="evidence" value="ECO:0007669"/>
    <property type="project" value="InterPro"/>
</dbReference>
<comment type="caution">
    <text evidence="13">The sequence shown here is derived from an EMBL/GenBank/DDBJ whole genome shotgun (WGS) entry which is preliminary data.</text>
</comment>
<keyword evidence="7" id="KW-0807">Transducer</keyword>
<dbReference type="CDD" id="cd06225">
    <property type="entry name" value="HAMP"/>
    <property type="match status" value="1"/>
</dbReference>
<evidence type="ECO:0000256" key="6">
    <source>
        <dbReference type="ARBA" id="ARBA00029447"/>
    </source>
</evidence>
<evidence type="ECO:0000313" key="13">
    <source>
        <dbReference type="EMBL" id="TCS98279.1"/>
    </source>
</evidence>
<keyword evidence="3 10" id="KW-0812">Transmembrane</keyword>
<dbReference type="CDD" id="cd12912">
    <property type="entry name" value="PDC2_MCP_like"/>
    <property type="match status" value="1"/>
</dbReference>
<dbReference type="Gene3D" id="1.10.287.950">
    <property type="entry name" value="Methyl-accepting chemotaxis protein"/>
    <property type="match status" value="1"/>
</dbReference>
<dbReference type="PROSITE" id="PS50885">
    <property type="entry name" value="HAMP"/>
    <property type="match status" value="1"/>
</dbReference>
<dbReference type="Pfam" id="PF00672">
    <property type="entry name" value="HAMP"/>
    <property type="match status" value="1"/>
</dbReference>
<keyword evidence="4 10" id="KW-1133">Transmembrane helix</keyword>
<comment type="subcellular location">
    <subcellularLocation>
        <location evidence="1">Cell membrane</location>
        <topology evidence="1">Multi-pass membrane protein</topology>
    </subcellularLocation>
</comment>
<evidence type="ECO:0000313" key="15">
    <source>
        <dbReference type="Proteomes" id="UP000295536"/>
    </source>
</evidence>
<keyword evidence="2" id="KW-1003">Cell membrane</keyword>
<dbReference type="GO" id="GO:0007165">
    <property type="term" value="P:signal transduction"/>
    <property type="evidence" value="ECO:0007669"/>
    <property type="project" value="UniProtKB-KW"/>
</dbReference>
<dbReference type="RefSeq" id="WP_132962162.1">
    <property type="nucleotide sequence ID" value="NZ_SMAH01000005.1"/>
</dbReference>
<dbReference type="Pfam" id="PF00015">
    <property type="entry name" value="MCPsignal"/>
    <property type="match status" value="1"/>
</dbReference>
<dbReference type="InterPro" id="IPR029151">
    <property type="entry name" value="Sensor-like_sf"/>
</dbReference>
<keyword evidence="16" id="KW-1185">Reference proteome</keyword>
<evidence type="ECO:0000256" key="7">
    <source>
        <dbReference type="PROSITE-ProRule" id="PRU00284"/>
    </source>
</evidence>
<dbReference type="FunFam" id="1.10.287.950:FF:000001">
    <property type="entry name" value="Methyl-accepting chemotaxis sensory transducer"/>
    <property type="match status" value="1"/>
</dbReference>
<dbReference type="GO" id="GO:0006935">
    <property type="term" value="P:chemotaxis"/>
    <property type="evidence" value="ECO:0007669"/>
    <property type="project" value="InterPro"/>
</dbReference>
<evidence type="ECO:0000259" key="11">
    <source>
        <dbReference type="PROSITE" id="PS50111"/>
    </source>
</evidence>
<dbReference type="InterPro" id="IPR004090">
    <property type="entry name" value="Chemotax_Me-accpt_rcpt"/>
</dbReference>
<feature type="coiled-coil region" evidence="8">
    <location>
        <begin position="384"/>
        <end position="411"/>
    </location>
</feature>
<dbReference type="InterPro" id="IPR033479">
    <property type="entry name" value="dCache_1"/>
</dbReference>
<gene>
    <name evidence="14" type="primary">tsr_3</name>
    <name evidence="13" type="ORF">EDC36_10535</name>
    <name evidence="14" type="ORF">Tigna_01515</name>
</gene>
<dbReference type="Gene3D" id="3.30.450.20">
    <property type="entry name" value="PAS domain"/>
    <property type="match status" value="2"/>
</dbReference>
<dbReference type="SUPFAM" id="SSF58104">
    <property type="entry name" value="Methyl-accepting chemotaxis protein (MCP) signaling domain"/>
    <property type="match status" value="1"/>
</dbReference>
<dbReference type="Proteomes" id="UP000315577">
    <property type="component" value="Unassembled WGS sequence"/>
</dbReference>
<dbReference type="PROSITE" id="PS50111">
    <property type="entry name" value="CHEMOTAXIS_TRANSDUC_2"/>
    <property type="match status" value="1"/>
</dbReference>
<dbReference type="InterPro" id="IPR004089">
    <property type="entry name" value="MCPsignal_dom"/>
</dbReference>
<dbReference type="SUPFAM" id="SSF103190">
    <property type="entry name" value="Sensory domain-like"/>
    <property type="match status" value="1"/>
</dbReference>
<dbReference type="InterPro" id="IPR051310">
    <property type="entry name" value="MCP_chemotaxis"/>
</dbReference>
<dbReference type="Pfam" id="PF02743">
    <property type="entry name" value="dCache_1"/>
    <property type="match status" value="1"/>
</dbReference>
<dbReference type="CDD" id="cd12913">
    <property type="entry name" value="PDC1_MCP_like"/>
    <property type="match status" value="1"/>
</dbReference>
<dbReference type="Proteomes" id="UP000295536">
    <property type="component" value="Unassembled WGS sequence"/>
</dbReference>
<dbReference type="CDD" id="cd11386">
    <property type="entry name" value="MCP_signal"/>
    <property type="match status" value="1"/>
</dbReference>
<dbReference type="PANTHER" id="PTHR43531:SF16">
    <property type="entry name" value="METHYL-ACCEPTING CHEMOTAXIS PROTEIN II"/>
    <property type="match status" value="1"/>
</dbReference>
<evidence type="ECO:0000256" key="4">
    <source>
        <dbReference type="ARBA" id="ARBA00022989"/>
    </source>
</evidence>
<evidence type="ECO:0000313" key="14">
    <source>
        <dbReference type="EMBL" id="TSE21788.1"/>
    </source>
</evidence>
<evidence type="ECO:0000256" key="10">
    <source>
        <dbReference type="SAM" id="Phobius"/>
    </source>
</evidence>
<evidence type="ECO:0000256" key="5">
    <source>
        <dbReference type="ARBA" id="ARBA00023136"/>
    </source>
</evidence>
<accession>A0A4R3LE80</accession>
<dbReference type="SMART" id="SM00304">
    <property type="entry name" value="HAMP"/>
    <property type="match status" value="1"/>
</dbReference>
<dbReference type="PANTHER" id="PTHR43531">
    <property type="entry name" value="PROTEIN ICFG"/>
    <property type="match status" value="1"/>
</dbReference>
<evidence type="ECO:0000256" key="9">
    <source>
        <dbReference type="SAM" id="MobiDB-lite"/>
    </source>
</evidence>
<feature type="transmembrane region" description="Helical" evidence="10">
    <location>
        <begin position="276"/>
        <end position="298"/>
    </location>
</feature>
<protein>
    <submittedName>
        <fullName evidence="14">Methyl-accepting chemotaxis protein I</fullName>
    </submittedName>
    <submittedName>
        <fullName evidence="13">Methyl-accepting chemotaxis sensory transducer with Cache sensor</fullName>
    </submittedName>
</protein>